<evidence type="ECO:0000256" key="4">
    <source>
        <dbReference type="ARBA" id="ARBA00022692"/>
    </source>
</evidence>
<reference evidence="13 14" key="1">
    <citation type="journal article" date="2011" name="Proc. Natl. Acad. Sci. U.S.A.">
        <title>Evolutionary erosion of yeast sex chromosomes by mating-type switching accidents.</title>
        <authorList>
            <person name="Gordon J.L."/>
            <person name="Armisen D."/>
            <person name="Proux-Wera E."/>
            <person name="Oheigeartaigh S.S."/>
            <person name="Byrne K.P."/>
            <person name="Wolfe K.H."/>
        </authorList>
    </citation>
    <scope>NUCLEOTIDE SEQUENCE [LARGE SCALE GENOMIC DNA]</scope>
    <source>
        <strain evidence="14">ATCC 24235 / CBS 4417 / NBRC 1672 / NRRL Y-8282 / UCD 70-5</strain>
    </source>
</reference>
<keyword evidence="14" id="KW-1185">Reference proteome</keyword>
<evidence type="ECO:0000256" key="7">
    <source>
        <dbReference type="ARBA" id="ARBA00022989"/>
    </source>
</evidence>
<dbReference type="KEGG" id="tpf:TPHA_0I01390"/>
<gene>
    <name evidence="13" type="primary">TPHA0I01390</name>
    <name evidence="13" type="ordered locus">TPHA_0I01390</name>
</gene>
<evidence type="ECO:0000256" key="3">
    <source>
        <dbReference type="ARBA" id="ARBA00022448"/>
    </source>
</evidence>
<evidence type="ECO:0000256" key="10">
    <source>
        <dbReference type="ARBA" id="ARBA00023136"/>
    </source>
</evidence>
<dbReference type="GeneID" id="11534514"/>
<comment type="subcellular location">
    <subcellularLocation>
        <location evidence="1">Mitochondrion outer membrane</location>
        <topology evidence="1">Single-pass membrane protein</topology>
    </subcellularLocation>
</comment>
<evidence type="ECO:0000256" key="5">
    <source>
        <dbReference type="ARBA" id="ARBA00022787"/>
    </source>
</evidence>
<sequence length="187" mass="22159">MLLSNNVNSLTYENLMSKVVLSEQKDIIDYIEDIEYESELDYLSYEKELFYDDIGDEYYDYLGNQEIYDLFDVEHELVEGSHCLNRKRKSSCAFQHIVSDNESQSISSYKFLNIFPLKYRETVEILLNNLSTSTRCFFNMSKRIVWNISMSSLLLGMPLYLTIMLERQTLENERYFELLPYTNLSGI</sequence>
<comment type="similarity">
    <text evidence="2">Belongs to the Tom22 family.</text>
</comment>
<evidence type="ECO:0000256" key="6">
    <source>
        <dbReference type="ARBA" id="ARBA00022927"/>
    </source>
</evidence>
<keyword evidence="8" id="KW-0811">Translocation</keyword>
<dbReference type="Pfam" id="PF04281">
    <property type="entry name" value="Tom22"/>
    <property type="match status" value="1"/>
</dbReference>
<dbReference type="InterPro" id="IPR005683">
    <property type="entry name" value="Tom22"/>
</dbReference>
<dbReference type="Proteomes" id="UP000005666">
    <property type="component" value="Chromosome 9"/>
</dbReference>
<evidence type="ECO:0000256" key="12">
    <source>
        <dbReference type="SAM" id="Phobius"/>
    </source>
</evidence>
<evidence type="ECO:0000256" key="9">
    <source>
        <dbReference type="ARBA" id="ARBA00023128"/>
    </source>
</evidence>
<dbReference type="AlphaFoldDB" id="G8BXL7"/>
<evidence type="ECO:0000313" key="13">
    <source>
        <dbReference type="EMBL" id="CCE64645.1"/>
    </source>
</evidence>
<organism evidence="13 14">
    <name type="scientific">Tetrapisispora phaffii (strain ATCC 24235 / CBS 4417 / NBRC 1672 / NRRL Y-8282 / UCD 70-5)</name>
    <name type="common">Yeast</name>
    <name type="synonym">Fabospora phaffii</name>
    <dbReference type="NCBI Taxonomy" id="1071381"/>
    <lineage>
        <taxon>Eukaryota</taxon>
        <taxon>Fungi</taxon>
        <taxon>Dikarya</taxon>
        <taxon>Ascomycota</taxon>
        <taxon>Saccharomycotina</taxon>
        <taxon>Saccharomycetes</taxon>
        <taxon>Saccharomycetales</taxon>
        <taxon>Saccharomycetaceae</taxon>
        <taxon>Tetrapisispora</taxon>
    </lineage>
</organism>
<keyword evidence="5" id="KW-1000">Mitochondrion outer membrane</keyword>
<evidence type="ECO:0000256" key="2">
    <source>
        <dbReference type="ARBA" id="ARBA00009874"/>
    </source>
</evidence>
<dbReference type="HOGENOM" id="CLU_1448648_0_0_1"/>
<evidence type="ECO:0000256" key="1">
    <source>
        <dbReference type="ARBA" id="ARBA00004572"/>
    </source>
</evidence>
<evidence type="ECO:0000256" key="11">
    <source>
        <dbReference type="ARBA" id="ARBA00023170"/>
    </source>
</evidence>
<keyword evidence="4 12" id="KW-0812">Transmembrane</keyword>
<feature type="transmembrane region" description="Helical" evidence="12">
    <location>
        <begin position="144"/>
        <end position="165"/>
    </location>
</feature>
<evidence type="ECO:0000313" key="14">
    <source>
        <dbReference type="Proteomes" id="UP000005666"/>
    </source>
</evidence>
<dbReference type="RefSeq" id="XP_003687079.1">
    <property type="nucleotide sequence ID" value="XM_003687031.1"/>
</dbReference>
<dbReference type="EMBL" id="HE612864">
    <property type="protein sequence ID" value="CCE64645.1"/>
    <property type="molecule type" value="Genomic_DNA"/>
</dbReference>
<protein>
    <recommendedName>
        <fullName evidence="15">Mitochondrial import receptor subunit TOM22</fullName>
    </recommendedName>
</protein>
<keyword evidence="6" id="KW-0653">Protein transport</keyword>
<name>G8BXL7_TETPH</name>
<accession>G8BXL7</accession>
<evidence type="ECO:0000256" key="8">
    <source>
        <dbReference type="ARBA" id="ARBA00023010"/>
    </source>
</evidence>
<dbReference type="GO" id="GO:0006886">
    <property type="term" value="P:intracellular protein transport"/>
    <property type="evidence" value="ECO:0007669"/>
    <property type="project" value="InterPro"/>
</dbReference>
<keyword evidence="11" id="KW-0675">Receptor</keyword>
<keyword evidence="7 12" id="KW-1133">Transmembrane helix</keyword>
<dbReference type="STRING" id="1071381.G8BXL7"/>
<dbReference type="CDD" id="cd22884">
    <property type="entry name" value="TOM22"/>
    <property type="match status" value="1"/>
</dbReference>
<keyword evidence="9" id="KW-0496">Mitochondrion</keyword>
<keyword evidence="3" id="KW-0813">Transport</keyword>
<evidence type="ECO:0008006" key="15">
    <source>
        <dbReference type="Google" id="ProtNLM"/>
    </source>
</evidence>
<proteinExistence type="inferred from homology"/>
<dbReference type="GO" id="GO:0005741">
    <property type="term" value="C:mitochondrial outer membrane"/>
    <property type="evidence" value="ECO:0007669"/>
    <property type="project" value="UniProtKB-SubCell"/>
</dbReference>
<keyword evidence="10 12" id="KW-0472">Membrane</keyword>